<dbReference type="Gene3D" id="3.30.1150.10">
    <property type="match status" value="1"/>
</dbReference>
<dbReference type="EMBL" id="JACXLD010000001">
    <property type="protein sequence ID" value="MBD2857866.1"/>
    <property type="molecule type" value="Genomic_DNA"/>
</dbReference>
<dbReference type="GO" id="GO:0015031">
    <property type="term" value="P:protein transport"/>
    <property type="evidence" value="ECO:0007669"/>
    <property type="project" value="UniProtKB-KW"/>
</dbReference>
<dbReference type="InterPro" id="IPR051045">
    <property type="entry name" value="TonB-dependent_transducer"/>
</dbReference>
<keyword evidence="8 11" id="KW-1133">Transmembrane helix</keyword>
<comment type="subcellular location">
    <subcellularLocation>
        <location evidence="1">Cell inner membrane</location>
        <topology evidence="1">Single-pass membrane protein</topology>
        <orientation evidence="1">Periplasmic side</orientation>
    </subcellularLocation>
</comment>
<evidence type="ECO:0000256" key="9">
    <source>
        <dbReference type="ARBA" id="ARBA00023136"/>
    </source>
</evidence>
<keyword evidence="5" id="KW-0997">Cell inner membrane</keyword>
<protein>
    <submittedName>
        <fullName evidence="13">Energy transducer TonB</fullName>
    </submittedName>
</protein>
<keyword evidence="3" id="KW-0813">Transport</keyword>
<evidence type="ECO:0000256" key="1">
    <source>
        <dbReference type="ARBA" id="ARBA00004383"/>
    </source>
</evidence>
<evidence type="ECO:0000256" key="10">
    <source>
        <dbReference type="SAM" id="MobiDB-lite"/>
    </source>
</evidence>
<evidence type="ECO:0000259" key="12">
    <source>
        <dbReference type="PROSITE" id="PS52015"/>
    </source>
</evidence>
<evidence type="ECO:0000256" key="8">
    <source>
        <dbReference type="ARBA" id="ARBA00022989"/>
    </source>
</evidence>
<reference evidence="13" key="1">
    <citation type="submission" date="2020-09" db="EMBL/GenBank/DDBJ databases">
        <authorList>
            <person name="Yoon J.-W."/>
        </authorList>
    </citation>
    <scope>NUCLEOTIDE SEQUENCE</scope>
    <source>
        <strain evidence="13">KMU-158</strain>
    </source>
</reference>
<keyword evidence="9 11" id="KW-0472">Membrane</keyword>
<dbReference type="RefSeq" id="WP_190762104.1">
    <property type="nucleotide sequence ID" value="NZ_JACXLD010000001.1"/>
</dbReference>
<comment type="caution">
    <text evidence="13">The sequence shown here is derived from an EMBL/GenBank/DDBJ whole genome shotgun (WGS) entry which is preliminary data.</text>
</comment>
<gene>
    <name evidence="13" type="ORF">IB286_02520</name>
</gene>
<evidence type="ECO:0000313" key="14">
    <source>
        <dbReference type="Proteomes" id="UP000610558"/>
    </source>
</evidence>
<dbReference type="PANTHER" id="PTHR33446">
    <property type="entry name" value="PROTEIN TONB-RELATED"/>
    <property type="match status" value="1"/>
</dbReference>
<accession>A0A927GUR5</accession>
<dbReference type="InterPro" id="IPR006260">
    <property type="entry name" value="TonB/TolA_C"/>
</dbReference>
<feature type="compositionally biased region" description="Low complexity" evidence="10">
    <location>
        <begin position="143"/>
        <end position="171"/>
    </location>
</feature>
<keyword evidence="6 11" id="KW-0812">Transmembrane</keyword>
<feature type="domain" description="TonB C-terminal" evidence="12">
    <location>
        <begin position="180"/>
        <end position="271"/>
    </location>
</feature>
<sequence length="271" mass="29184">MSDFIEPNPVVMAQAEHKSAESMIAAALLSVCAVTALAAWGLANFATSEPEYRNLSAAYQGQLESSELRLAEDAVIADWRARLDTALSQRDRASQQKEQSVAMQKQALELQEAQAAIAAARQAAQQAEARAQAAELARKRAQQEQQKQQQVAAEIEQPQQQEEAPAAPAVAAAPKLTGEVVPASIDWDTCKKPVYPAASVRLRQQGDVVLSFAITASGEVENASVLESSGTKRLDYAALNALQRCQFNPETVGGVARPASTQLKFAWRLDQ</sequence>
<dbReference type="NCBIfam" id="TIGR01352">
    <property type="entry name" value="tonB_Cterm"/>
    <property type="match status" value="1"/>
</dbReference>
<name>A0A927GUR5_9GAMM</name>
<evidence type="ECO:0000256" key="6">
    <source>
        <dbReference type="ARBA" id="ARBA00022692"/>
    </source>
</evidence>
<feature type="transmembrane region" description="Helical" evidence="11">
    <location>
        <begin position="22"/>
        <end position="43"/>
    </location>
</feature>
<dbReference type="SUPFAM" id="SSF74653">
    <property type="entry name" value="TolA/TonB C-terminal domain"/>
    <property type="match status" value="1"/>
</dbReference>
<evidence type="ECO:0000256" key="2">
    <source>
        <dbReference type="ARBA" id="ARBA00006555"/>
    </source>
</evidence>
<dbReference type="GO" id="GO:0055085">
    <property type="term" value="P:transmembrane transport"/>
    <property type="evidence" value="ECO:0007669"/>
    <property type="project" value="InterPro"/>
</dbReference>
<comment type="similarity">
    <text evidence="2">Belongs to the TonB family.</text>
</comment>
<evidence type="ECO:0000256" key="4">
    <source>
        <dbReference type="ARBA" id="ARBA00022475"/>
    </source>
</evidence>
<evidence type="ECO:0000256" key="7">
    <source>
        <dbReference type="ARBA" id="ARBA00022927"/>
    </source>
</evidence>
<evidence type="ECO:0000256" key="5">
    <source>
        <dbReference type="ARBA" id="ARBA00022519"/>
    </source>
</evidence>
<proteinExistence type="inferred from homology"/>
<dbReference type="PROSITE" id="PS52015">
    <property type="entry name" value="TONB_CTD"/>
    <property type="match status" value="1"/>
</dbReference>
<dbReference type="InterPro" id="IPR037682">
    <property type="entry name" value="TonB_C"/>
</dbReference>
<keyword evidence="4" id="KW-1003">Cell membrane</keyword>
<organism evidence="13 14">
    <name type="scientific">Spongiibacter pelagi</name>
    <dbReference type="NCBI Taxonomy" id="2760804"/>
    <lineage>
        <taxon>Bacteria</taxon>
        <taxon>Pseudomonadati</taxon>
        <taxon>Pseudomonadota</taxon>
        <taxon>Gammaproteobacteria</taxon>
        <taxon>Cellvibrionales</taxon>
        <taxon>Spongiibacteraceae</taxon>
        <taxon>Spongiibacter</taxon>
    </lineage>
</organism>
<evidence type="ECO:0000313" key="13">
    <source>
        <dbReference type="EMBL" id="MBD2857866.1"/>
    </source>
</evidence>
<evidence type="ECO:0000256" key="3">
    <source>
        <dbReference type="ARBA" id="ARBA00022448"/>
    </source>
</evidence>
<keyword evidence="7" id="KW-0653">Protein transport</keyword>
<dbReference type="Pfam" id="PF03544">
    <property type="entry name" value="TonB_C"/>
    <property type="match status" value="1"/>
</dbReference>
<feature type="region of interest" description="Disordered" evidence="10">
    <location>
        <begin position="138"/>
        <end position="171"/>
    </location>
</feature>
<dbReference type="GO" id="GO:0005886">
    <property type="term" value="C:plasma membrane"/>
    <property type="evidence" value="ECO:0007669"/>
    <property type="project" value="UniProtKB-SubCell"/>
</dbReference>
<evidence type="ECO:0000256" key="11">
    <source>
        <dbReference type="SAM" id="Phobius"/>
    </source>
</evidence>
<dbReference type="Proteomes" id="UP000610558">
    <property type="component" value="Unassembled WGS sequence"/>
</dbReference>
<dbReference type="AlphaFoldDB" id="A0A927GUR5"/>
<keyword evidence="14" id="KW-1185">Reference proteome</keyword>